<dbReference type="PROSITE" id="PS50977">
    <property type="entry name" value="HTH_TETR_2"/>
    <property type="match status" value="1"/>
</dbReference>
<protein>
    <submittedName>
        <fullName evidence="4">TetR/AcrR family transcriptional regulator</fullName>
    </submittedName>
</protein>
<dbReference type="SUPFAM" id="SSF48498">
    <property type="entry name" value="Tetracyclin repressor-like, C-terminal domain"/>
    <property type="match status" value="1"/>
</dbReference>
<evidence type="ECO:0000259" key="3">
    <source>
        <dbReference type="PROSITE" id="PS50977"/>
    </source>
</evidence>
<dbReference type="InterPro" id="IPR001647">
    <property type="entry name" value="HTH_TetR"/>
</dbReference>
<feature type="domain" description="HTH tetR-type" evidence="3">
    <location>
        <begin position="13"/>
        <end position="73"/>
    </location>
</feature>
<dbReference type="InterPro" id="IPR050109">
    <property type="entry name" value="HTH-type_TetR-like_transc_reg"/>
</dbReference>
<dbReference type="EMBL" id="CP059833">
    <property type="protein sequence ID" value="QMV85809.1"/>
    <property type="molecule type" value="Genomic_DNA"/>
</dbReference>
<dbReference type="InterPro" id="IPR009057">
    <property type="entry name" value="Homeodomain-like_sf"/>
</dbReference>
<dbReference type="GO" id="GO:0003700">
    <property type="term" value="F:DNA-binding transcription factor activity"/>
    <property type="evidence" value="ECO:0007669"/>
    <property type="project" value="TreeGrafter"/>
</dbReference>
<dbReference type="Pfam" id="PF00440">
    <property type="entry name" value="TetR_N"/>
    <property type="match status" value="1"/>
</dbReference>
<dbReference type="Gene3D" id="1.10.10.60">
    <property type="entry name" value="Homeodomain-like"/>
    <property type="match status" value="1"/>
</dbReference>
<evidence type="ECO:0000313" key="5">
    <source>
        <dbReference type="Proteomes" id="UP000515570"/>
    </source>
</evidence>
<keyword evidence="5" id="KW-1185">Reference proteome</keyword>
<evidence type="ECO:0000256" key="2">
    <source>
        <dbReference type="PROSITE-ProRule" id="PRU00335"/>
    </source>
</evidence>
<dbReference type="PRINTS" id="PR00455">
    <property type="entry name" value="HTHTETR"/>
</dbReference>
<dbReference type="SUPFAM" id="SSF46689">
    <property type="entry name" value="Homeodomain-like"/>
    <property type="match status" value="1"/>
</dbReference>
<gene>
    <name evidence="4" type="ORF">HW450_03485</name>
</gene>
<reference evidence="4 5" key="1">
    <citation type="submission" date="2020-07" db="EMBL/GenBank/DDBJ databases">
        <title>non toxigenic Corynebacterium sp. nov from a clinical source.</title>
        <authorList>
            <person name="Bernier A.-M."/>
            <person name="Bernard K."/>
        </authorList>
    </citation>
    <scope>NUCLEOTIDE SEQUENCE [LARGE SCALE GENOMIC DNA]</scope>
    <source>
        <strain evidence="5">NML 93-0612</strain>
    </source>
</reference>
<feature type="DNA-binding region" description="H-T-H motif" evidence="2">
    <location>
        <begin position="36"/>
        <end position="55"/>
    </location>
</feature>
<name>A0A7G5FGR8_9CORY</name>
<evidence type="ECO:0000256" key="1">
    <source>
        <dbReference type="ARBA" id="ARBA00023125"/>
    </source>
</evidence>
<sequence>MLLVATSREQAKLKRRADLLAAAARIMARRGFHSTRLADVGAEVGISGPGVLRHFASKDELLEMMLVDISIRLVDGARATIAEHQASGSQEPRELLWSLVDRHAEFASTEPDIIRVQSREIHSLGDEAFTKVRSLQLTYLGLWTDALQACRPDLDRPTARLRVQLAAGLINSVRHVIHWAGEEAVREQSREMAVEALLA</sequence>
<dbReference type="PANTHER" id="PTHR30055">
    <property type="entry name" value="HTH-TYPE TRANSCRIPTIONAL REGULATOR RUTR"/>
    <property type="match status" value="1"/>
</dbReference>
<proteinExistence type="predicted"/>
<accession>A0A7G5FGR8</accession>
<keyword evidence="1 2" id="KW-0238">DNA-binding</keyword>
<dbReference type="PANTHER" id="PTHR30055:SF237">
    <property type="entry name" value="TRANSCRIPTIONAL REPRESSOR MCE3R"/>
    <property type="match status" value="1"/>
</dbReference>
<dbReference type="Gene3D" id="1.10.357.10">
    <property type="entry name" value="Tetracycline Repressor, domain 2"/>
    <property type="match status" value="1"/>
</dbReference>
<dbReference type="Pfam" id="PF17932">
    <property type="entry name" value="TetR_C_24"/>
    <property type="match status" value="1"/>
</dbReference>
<organism evidence="4 5">
    <name type="scientific">Corynebacterium hindlerae</name>
    <dbReference type="NCBI Taxonomy" id="699041"/>
    <lineage>
        <taxon>Bacteria</taxon>
        <taxon>Bacillati</taxon>
        <taxon>Actinomycetota</taxon>
        <taxon>Actinomycetes</taxon>
        <taxon>Mycobacteriales</taxon>
        <taxon>Corynebacteriaceae</taxon>
        <taxon>Corynebacterium</taxon>
    </lineage>
</organism>
<evidence type="ECO:0000313" key="4">
    <source>
        <dbReference type="EMBL" id="QMV85809.1"/>
    </source>
</evidence>
<dbReference type="GO" id="GO:0000976">
    <property type="term" value="F:transcription cis-regulatory region binding"/>
    <property type="evidence" value="ECO:0007669"/>
    <property type="project" value="TreeGrafter"/>
</dbReference>
<dbReference type="InterPro" id="IPR041490">
    <property type="entry name" value="KstR2_TetR_C"/>
</dbReference>
<dbReference type="InterPro" id="IPR036271">
    <property type="entry name" value="Tet_transcr_reg_TetR-rel_C_sf"/>
</dbReference>
<dbReference type="Proteomes" id="UP000515570">
    <property type="component" value="Chromosome"/>
</dbReference>
<dbReference type="AlphaFoldDB" id="A0A7G5FGR8"/>